<dbReference type="Proteomes" id="UP000716291">
    <property type="component" value="Unassembled WGS sequence"/>
</dbReference>
<feature type="compositionally biased region" description="Low complexity" evidence="1">
    <location>
        <begin position="89"/>
        <end position="108"/>
    </location>
</feature>
<comment type="caution">
    <text evidence="2">The sequence shown here is derived from an EMBL/GenBank/DDBJ whole genome shotgun (WGS) entry which is preliminary data.</text>
</comment>
<gene>
    <name evidence="2" type="ORF">G6F64_014095</name>
</gene>
<protein>
    <submittedName>
        <fullName evidence="2">Uncharacterized protein</fullName>
    </submittedName>
</protein>
<name>A0A9P6WU79_RHIOR</name>
<evidence type="ECO:0000313" key="2">
    <source>
        <dbReference type="EMBL" id="KAG1288429.1"/>
    </source>
</evidence>
<feature type="compositionally biased region" description="Low complexity" evidence="1">
    <location>
        <begin position="116"/>
        <end position="133"/>
    </location>
</feature>
<organism evidence="2 3">
    <name type="scientific">Rhizopus oryzae</name>
    <name type="common">Mucormycosis agent</name>
    <name type="synonym">Rhizopus arrhizus var. delemar</name>
    <dbReference type="NCBI Taxonomy" id="64495"/>
    <lineage>
        <taxon>Eukaryota</taxon>
        <taxon>Fungi</taxon>
        <taxon>Fungi incertae sedis</taxon>
        <taxon>Mucoromycota</taxon>
        <taxon>Mucoromycotina</taxon>
        <taxon>Mucoromycetes</taxon>
        <taxon>Mucorales</taxon>
        <taxon>Mucorineae</taxon>
        <taxon>Rhizopodaceae</taxon>
        <taxon>Rhizopus</taxon>
    </lineage>
</organism>
<feature type="compositionally biased region" description="Pro residues" evidence="1">
    <location>
        <begin position="66"/>
        <end position="76"/>
    </location>
</feature>
<feature type="region of interest" description="Disordered" evidence="1">
    <location>
        <begin position="39"/>
        <end position="133"/>
    </location>
</feature>
<evidence type="ECO:0000256" key="1">
    <source>
        <dbReference type="SAM" id="MobiDB-lite"/>
    </source>
</evidence>
<proteinExistence type="predicted"/>
<dbReference type="EMBL" id="JAANQT010007205">
    <property type="protein sequence ID" value="KAG1288429.1"/>
    <property type="molecule type" value="Genomic_DNA"/>
</dbReference>
<evidence type="ECO:0000313" key="3">
    <source>
        <dbReference type="Proteomes" id="UP000716291"/>
    </source>
</evidence>
<keyword evidence="3" id="KW-1185">Reference proteome</keyword>
<reference evidence="2" key="1">
    <citation type="journal article" date="2020" name="Microb. Genom.">
        <title>Genetic diversity of clinical and environmental Mucorales isolates obtained from an investigation of mucormycosis cases among solid organ transplant recipients.</title>
        <authorList>
            <person name="Nguyen M.H."/>
            <person name="Kaul D."/>
            <person name="Muto C."/>
            <person name="Cheng S.J."/>
            <person name="Richter R.A."/>
            <person name="Bruno V.M."/>
            <person name="Liu G."/>
            <person name="Beyhan S."/>
            <person name="Sundermann A.J."/>
            <person name="Mounaud S."/>
            <person name="Pasculle A.W."/>
            <person name="Nierman W.C."/>
            <person name="Driscoll E."/>
            <person name="Cumbie R."/>
            <person name="Clancy C.J."/>
            <person name="Dupont C.L."/>
        </authorList>
    </citation>
    <scope>NUCLEOTIDE SEQUENCE</scope>
    <source>
        <strain evidence="2">GL11</strain>
    </source>
</reference>
<accession>A0A9P6WU79</accession>
<sequence>MLKLPVISTPVRRRAALAAGSLPPSSCLRWPCARRPGRAVPATTALHPHRRRRRATGCQGRSRWPARPPPPNPPTPAGSRCAGCSAQVSSAPSCPSAGAAGAGAAAAGDGCGGTTGSAAGAGVAASVAAPGNR</sequence>
<dbReference type="AlphaFoldDB" id="A0A9P6WU79"/>